<evidence type="ECO:0000256" key="24">
    <source>
        <dbReference type="ARBA" id="ARBA00040003"/>
    </source>
</evidence>
<dbReference type="PRINTS" id="PR00252">
    <property type="entry name" value="NRIONCHANNEL"/>
</dbReference>
<keyword evidence="7" id="KW-0770">Synapse</keyword>
<dbReference type="CDD" id="cd19020">
    <property type="entry name" value="LGIC_ECD_nAChR_A7"/>
    <property type="match status" value="1"/>
</dbReference>
<evidence type="ECO:0000256" key="17">
    <source>
        <dbReference type="ARBA" id="ARBA00034423"/>
    </source>
</evidence>
<name>A0A341C5I1_NEOAA</name>
<dbReference type="PROSITE" id="PS00236">
    <property type="entry name" value="NEUROTR_ION_CHANNEL"/>
    <property type="match status" value="1"/>
</dbReference>
<dbReference type="InterPro" id="IPR006201">
    <property type="entry name" value="Neur_channel"/>
</dbReference>
<dbReference type="GeneID" id="112405766"/>
<dbReference type="CTD" id="1139"/>
<dbReference type="GO" id="GO:0050890">
    <property type="term" value="P:cognition"/>
    <property type="evidence" value="ECO:0007669"/>
    <property type="project" value="UniProtKB-ARBA"/>
</dbReference>
<evidence type="ECO:0000256" key="13">
    <source>
        <dbReference type="ARBA" id="ARBA00023257"/>
    </source>
</evidence>
<feature type="transmembrane region" description="Helical" evidence="26">
    <location>
        <begin position="341"/>
        <end position="365"/>
    </location>
</feature>
<dbReference type="FunFam" id="1.20.58.390:FF:000007">
    <property type="entry name" value="Neuronal acetylcholine receptor subunit alpha-7"/>
    <property type="match status" value="1"/>
</dbReference>
<evidence type="ECO:0000256" key="12">
    <source>
        <dbReference type="ARBA" id="ARBA00023180"/>
    </source>
</evidence>
<comment type="catalytic activity">
    <reaction evidence="17">
        <text>L-arginine(in) = L-arginine(out)</text>
        <dbReference type="Rhea" id="RHEA:32143"/>
        <dbReference type="ChEBI" id="CHEBI:32682"/>
    </reaction>
</comment>
<dbReference type="AlphaFoldDB" id="A0A341C5I1"/>
<proteinExistence type="inferred from homology"/>
<evidence type="ECO:0000256" key="20">
    <source>
        <dbReference type="ARBA" id="ARBA00036634"/>
    </source>
</evidence>
<evidence type="ECO:0000313" key="29">
    <source>
        <dbReference type="Proteomes" id="UP000252040"/>
    </source>
</evidence>
<keyword evidence="2 26" id="KW-0813">Transport</keyword>
<dbReference type="Gene3D" id="2.70.170.10">
    <property type="entry name" value="Neurotransmitter-gated ion-channel ligand-binding domain"/>
    <property type="match status" value="1"/>
</dbReference>
<evidence type="ECO:0000256" key="19">
    <source>
        <dbReference type="ARBA" id="ARBA00036239"/>
    </source>
</evidence>
<comment type="catalytic activity">
    <reaction evidence="1">
        <text>NH4(+)(in) = NH4(+)(out)</text>
        <dbReference type="Rhea" id="RHEA:28747"/>
        <dbReference type="ChEBI" id="CHEBI:28938"/>
    </reaction>
</comment>
<dbReference type="GO" id="GO:0045211">
    <property type="term" value="C:postsynaptic membrane"/>
    <property type="evidence" value="ECO:0007669"/>
    <property type="project" value="UniProtKB-SubCell"/>
</dbReference>
<evidence type="ECO:0000256" key="1">
    <source>
        <dbReference type="ARBA" id="ARBA00000309"/>
    </source>
</evidence>
<protein>
    <recommendedName>
        <fullName evidence="24">Neuronal acetylcholine receptor subunit alpha-7</fullName>
    </recommendedName>
    <alternativeName>
        <fullName evidence="25">Nicotinic acetylcholine receptor subunit alpha-7</fullName>
    </alternativeName>
</protein>
<comment type="catalytic activity">
    <reaction evidence="21">
        <text>guanidine(out) = guanidine(in)</text>
        <dbReference type="Rhea" id="RHEA:73883"/>
        <dbReference type="ChEBI" id="CHEBI:30087"/>
    </reaction>
</comment>
<dbReference type="PANTHER" id="PTHR18945">
    <property type="entry name" value="NEUROTRANSMITTER GATED ION CHANNEL"/>
    <property type="match status" value="1"/>
</dbReference>
<reference evidence="30" key="1">
    <citation type="submission" date="2025-08" db="UniProtKB">
        <authorList>
            <consortium name="RefSeq"/>
        </authorList>
    </citation>
    <scope>IDENTIFICATION</scope>
    <source>
        <tissue evidence="30">Meat</tissue>
    </source>
</reference>
<accession>A0A341C5I1</accession>
<keyword evidence="29" id="KW-1185">Reference proteome</keyword>
<evidence type="ECO:0000256" key="2">
    <source>
        <dbReference type="ARBA" id="ARBA00022448"/>
    </source>
</evidence>
<keyword evidence="14" id="KW-1071">Ligand-gated ion channel</keyword>
<keyword evidence="10" id="KW-1015">Disulfide bond</keyword>
<dbReference type="SUPFAM" id="SSF90112">
    <property type="entry name" value="Neurotransmitter-gated ion-channel transmembrane pore"/>
    <property type="match status" value="1"/>
</dbReference>
<comment type="catalytic activity">
    <reaction evidence="22">
        <text>choline(out) = choline(in)</text>
        <dbReference type="Rhea" id="RHEA:32751"/>
        <dbReference type="ChEBI" id="CHEBI:15354"/>
    </reaction>
</comment>
<evidence type="ECO:0000256" key="8">
    <source>
        <dbReference type="ARBA" id="ARBA00023065"/>
    </source>
</evidence>
<evidence type="ECO:0000256" key="18">
    <source>
        <dbReference type="ARBA" id="ARBA00034430"/>
    </source>
</evidence>
<evidence type="ECO:0000256" key="5">
    <source>
        <dbReference type="ARBA" id="ARBA00022729"/>
    </source>
</evidence>
<evidence type="ECO:0000313" key="30">
    <source>
        <dbReference type="RefSeq" id="XP_024610061.1"/>
    </source>
</evidence>
<evidence type="ECO:0000256" key="6">
    <source>
        <dbReference type="ARBA" id="ARBA00022989"/>
    </source>
</evidence>
<comment type="catalytic activity">
    <reaction evidence="18">
        <text>K(+)(in) = K(+)(out)</text>
        <dbReference type="Rhea" id="RHEA:29463"/>
        <dbReference type="ChEBI" id="CHEBI:29103"/>
    </reaction>
</comment>
<keyword evidence="6 26" id="KW-1133">Transmembrane helix</keyword>
<keyword evidence="4 26" id="KW-0812">Transmembrane</keyword>
<evidence type="ECO:0000256" key="7">
    <source>
        <dbReference type="ARBA" id="ARBA00023018"/>
    </source>
</evidence>
<evidence type="ECO:0000256" key="23">
    <source>
        <dbReference type="ARBA" id="ARBA00037939"/>
    </source>
</evidence>
<sequence>MSGEKRWGLVGAASALLQASCISQEASHCILPNTPTASFHSNFQEEFPGLTDSVTVTHLGTGECARCCVPSLARVCGIVYLAPSGPIAQLSPDSYLLEALPLVPPPSPLRPRDPGRIPGGLGRPAPGPVSLQGEFQRKLYKDLVKNYNPLERPVANDSQPLTVYFSLSLLQIMDVDEKNQVLTTNIWLQMSWMDHYLQWNMSEYPGVKTVRFPDGQIWKPDILLYNSADERFDATFHTNVLVNSSGHCQYLPPGIFKSSCYIDVRWFPFDVQQCKLKFGSWSYGGWSLDLQMQEADISGYIPNGEWDLVGIPGKRSEKFYECCKEPYPDVTFTVTIRRRTLYYGLNLLIPCVLISALALLVFLLPADSGEKISLGITVLLSLTVFMLLVAEIMPATSDSVPLIAQYFASTMIIVGLSVVVTVIVLQYHHHDPDGGKMPKWTRVILLNWCAWFLRMKRPGEDKVRPACQHKQRRCSLASVEMSAVAGPPATNGNLLYIGFRGLESVHCAPTPDSGVVCGRVACSPTHDEHLLHCGQPSEGDPDLAKILEEVRYIAHRFRCQDESEAVCSEWKFAACVVDRLCLMAFSVFTILCTIGILMSAPNFVEAVSKDFA</sequence>
<evidence type="ECO:0000256" key="14">
    <source>
        <dbReference type="ARBA" id="ARBA00023286"/>
    </source>
</evidence>
<evidence type="ECO:0000256" key="25">
    <source>
        <dbReference type="ARBA" id="ARBA00081631"/>
    </source>
</evidence>
<keyword evidence="15 26" id="KW-0407">Ion channel</keyword>
<dbReference type="STRING" id="1706337.A0A341C5I1"/>
<dbReference type="InterPro" id="IPR002394">
    <property type="entry name" value="Nicotinic_acetylcholine_rcpt"/>
</dbReference>
<dbReference type="Pfam" id="PF02932">
    <property type="entry name" value="Neur_chan_memb"/>
    <property type="match status" value="1"/>
</dbReference>
<evidence type="ECO:0000256" key="9">
    <source>
        <dbReference type="ARBA" id="ARBA00023136"/>
    </source>
</evidence>
<feature type="transmembrane region" description="Helical" evidence="26">
    <location>
        <begin position="580"/>
        <end position="600"/>
    </location>
</feature>
<dbReference type="FunFam" id="2.70.170.10:FF:000009">
    <property type="entry name" value="Neuronal acetylcholine receptor subunit alpha-7"/>
    <property type="match status" value="1"/>
</dbReference>
<keyword evidence="13" id="KW-0628">Postsynaptic cell membrane</keyword>
<comment type="catalytic activity">
    <reaction evidence="19">
        <text>Na(+)(in) = Na(+)(out)</text>
        <dbReference type="Rhea" id="RHEA:34963"/>
        <dbReference type="ChEBI" id="CHEBI:29101"/>
    </reaction>
</comment>
<organism evidence="29 30">
    <name type="scientific">Neophocaena asiaeorientalis asiaeorientalis</name>
    <name type="common">Yangtze finless porpoise</name>
    <name type="synonym">Neophocaena phocaenoides subsp. asiaeorientalis</name>
    <dbReference type="NCBI Taxonomy" id="1706337"/>
    <lineage>
        <taxon>Eukaryota</taxon>
        <taxon>Metazoa</taxon>
        <taxon>Chordata</taxon>
        <taxon>Craniata</taxon>
        <taxon>Vertebrata</taxon>
        <taxon>Euteleostomi</taxon>
        <taxon>Mammalia</taxon>
        <taxon>Eutheria</taxon>
        <taxon>Laurasiatheria</taxon>
        <taxon>Artiodactyla</taxon>
        <taxon>Whippomorpha</taxon>
        <taxon>Cetacea</taxon>
        <taxon>Odontoceti</taxon>
        <taxon>Phocoenidae</taxon>
        <taxon>Neophocaena</taxon>
    </lineage>
</organism>
<evidence type="ECO:0000256" key="15">
    <source>
        <dbReference type="ARBA" id="ARBA00023303"/>
    </source>
</evidence>
<keyword evidence="5" id="KW-0732">Signal</keyword>
<evidence type="ECO:0000256" key="4">
    <source>
        <dbReference type="ARBA" id="ARBA00022692"/>
    </source>
</evidence>
<dbReference type="InterPro" id="IPR038050">
    <property type="entry name" value="Neuro_actylchol_rec"/>
</dbReference>
<evidence type="ECO:0000259" key="28">
    <source>
        <dbReference type="Pfam" id="PF02932"/>
    </source>
</evidence>
<feature type="domain" description="Neurotransmitter-gated ion-channel ligand-binding" evidence="27">
    <location>
        <begin position="137"/>
        <end position="340"/>
    </location>
</feature>
<dbReference type="InterPro" id="IPR036734">
    <property type="entry name" value="Neur_chan_lig-bd_sf"/>
</dbReference>
<dbReference type="Gene3D" id="1.20.58.390">
    <property type="entry name" value="Neurotransmitter-gated ion-channel transmembrane domain"/>
    <property type="match status" value="2"/>
</dbReference>
<dbReference type="CDD" id="cd19051">
    <property type="entry name" value="LGIC_TM_cation"/>
    <property type="match status" value="1"/>
</dbReference>
<evidence type="ECO:0000259" key="27">
    <source>
        <dbReference type="Pfam" id="PF02931"/>
    </source>
</evidence>
<dbReference type="PRINTS" id="PR00254">
    <property type="entry name" value="NICOTINICR"/>
</dbReference>
<feature type="transmembrane region" description="Helical" evidence="26">
    <location>
        <begin position="402"/>
        <end position="427"/>
    </location>
</feature>
<comment type="subcellular location">
    <subcellularLocation>
        <location evidence="16">Postsynaptic cell membrane</location>
        <topology evidence="16">Multi-pass membrane protein</topology>
    </subcellularLocation>
</comment>
<dbReference type="InterPro" id="IPR006202">
    <property type="entry name" value="Neur_chan_lig-bd"/>
</dbReference>
<feature type="domain" description="Neurotransmitter-gated ion-channel transmembrane" evidence="28">
    <location>
        <begin position="347"/>
        <end position="596"/>
    </location>
</feature>
<dbReference type="InterPro" id="IPR006029">
    <property type="entry name" value="Neurotrans-gated_channel_TM"/>
</dbReference>
<dbReference type="KEGG" id="nasi:112405766"/>
<dbReference type="FunCoup" id="A0A341C5I1">
    <property type="interactions" value="1092"/>
</dbReference>
<dbReference type="GO" id="GO:0004888">
    <property type="term" value="F:transmembrane signaling receptor activity"/>
    <property type="evidence" value="ECO:0007669"/>
    <property type="project" value="InterPro"/>
</dbReference>
<keyword evidence="11 30" id="KW-0675">Receptor</keyword>
<feature type="transmembrane region" description="Helical" evidence="26">
    <location>
        <begin position="372"/>
        <end position="390"/>
    </location>
</feature>
<dbReference type="InterPro" id="IPR018000">
    <property type="entry name" value="Neurotransmitter_ion_chnl_CS"/>
</dbReference>
<dbReference type="NCBIfam" id="TIGR00860">
    <property type="entry name" value="LIC"/>
    <property type="match status" value="1"/>
</dbReference>
<evidence type="ECO:0000256" key="16">
    <source>
        <dbReference type="ARBA" id="ARBA00034104"/>
    </source>
</evidence>
<comment type="catalytic activity">
    <reaction evidence="20">
        <text>Ca(2+)(in) = Ca(2+)(out)</text>
        <dbReference type="Rhea" id="RHEA:29671"/>
        <dbReference type="ChEBI" id="CHEBI:29108"/>
    </reaction>
</comment>
<dbReference type="InParanoid" id="A0A341C5I1"/>
<dbReference type="SUPFAM" id="SSF63712">
    <property type="entry name" value="Nicotinic receptor ligand binding domain-like"/>
    <property type="match status" value="1"/>
</dbReference>
<evidence type="ECO:0000256" key="21">
    <source>
        <dbReference type="ARBA" id="ARBA00036754"/>
    </source>
</evidence>
<keyword evidence="3" id="KW-1003">Cell membrane</keyword>
<evidence type="ECO:0000256" key="3">
    <source>
        <dbReference type="ARBA" id="ARBA00022475"/>
    </source>
</evidence>
<comment type="similarity">
    <text evidence="23">Belongs to the ligand-gated ion channel (TC 1.A.9) family. Acetylcholine receptor (TC 1.A.9.1) subfamily. Alpha-7/CHRNA7 sub-subfamily.</text>
</comment>
<evidence type="ECO:0000256" key="11">
    <source>
        <dbReference type="ARBA" id="ARBA00023170"/>
    </source>
</evidence>
<keyword evidence="8 26" id="KW-0406">Ion transport</keyword>
<gene>
    <name evidence="30" type="primary">CHRNA7</name>
</gene>
<dbReference type="RefSeq" id="XP_024610061.1">
    <property type="nucleotide sequence ID" value="XM_024754293.1"/>
</dbReference>
<dbReference type="GO" id="GO:0022848">
    <property type="term" value="F:acetylcholine-gated monoatomic cation-selective channel activity"/>
    <property type="evidence" value="ECO:0007669"/>
    <property type="project" value="InterPro"/>
</dbReference>
<evidence type="ECO:0000256" key="22">
    <source>
        <dbReference type="ARBA" id="ARBA00036811"/>
    </source>
</evidence>
<keyword evidence="12" id="KW-0325">Glycoprotein</keyword>
<evidence type="ECO:0000256" key="10">
    <source>
        <dbReference type="ARBA" id="ARBA00023157"/>
    </source>
</evidence>
<dbReference type="InterPro" id="IPR036719">
    <property type="entry name" value="Neuro-gated_channel_TM_sf"/>
</dbReference>
<evidence type="ECO:0000256" key="26">
    <source>
        <dbReference type="RuleBase" id="RU000687"/>
    </source>
</evidence>
<keyword evidence="9 26" id="KW-0472">Membrane</keyword>
<dbReference type="Proteomes" id="UP000252040">
    <property type="component" value="Unplaced"/>
</dbReference>
<dbReference type="FunFam" id="1.20.58.390:FF:000011">
    <property type="entry name" value="neuronal acetylcholine receptor subunit alpha-7"/>
    <property type="match status" value="1"/>
</dbReference>
<dbReference type="Pfam" id="PF02931">
    <property type="entry name" value="Neur_chan_LBD"/>
    <property type="match status" value="1"/>
</dbReference>